<dbReference type="STRING" id="439292.Bsel_1759"/>
<feature type="transmembrane region" description="Helical" evidence="10">
    <location>
        <begin position="65"/>
        <end position="90"/>
    </location>
</feature>
<sequence>MEIEIIEWIPAFLLVLVRVSAFMVTLPFFSYQTIPNRFKIGFAAFLSWIMIFSGDWPIIELNYEFVLLAIKEALVGLTVGLIALLLLYAIQVAGGLIDLKLGFLIANVVDPQTGTQAPLIGSYLYTFALLFLLATNAHHLLLDGVYYSYEFIPLDQTFLPLGSEDYVEFIGVTMNTMFIIAFQMSMPIMGSIFLVDVALGFIARTVPQVNVFVIGFPVKIFLGFVFMIVTMPVFFVLVNNLIETVLVTMRTLMQLYGGV</sequence>
<dbReference type="PANTHER" id="PTHR30065">
    <property type="entry name" value="FLAGELLAR BIOSYNTHETIC PROTEIN FLIR"/>
    <property type="match status" value="1"/>
</dbReference>
<dbReference type="Proteomes" id="UP000000271">
    <property type="component" value="Chromosome"/>
</dbReference>
<dbReference type="eggNOG" id="COG1684">
    <property type="taxonomic scope" value="Bacteria"/>
</dbReference>
<keyword evidence="6 10" id="KW-1133">Transmembrane helix</keyword>
<comment type="subcellular location">
    <subcellularLocation>
        <location evidence="10">Cell membrane</location>
        <topology evidence="10">Multi-pass membrane protein</topology>
    </subcellularLocation>
    <subcellularLocation>
        <location evidence="10">Bacterial flagellum basal body</location>
    </subcellularLocation>
</comment>
<evidence type="ECO:0000256" key="7">
    <source>
        <dbReference type="ARBA" id="ARBA00023136"/>
    </source>
</evidence>
<dbReference type="PANTHER" id="PTHR30065:SF1">
    <property type="entry name" value="SURFACE PRESENTATION OF ANTIGENS PROTEIN SPAR"/>
    <property type="match status" value="1"/>
</dbReference>
<keyword evidence="5 10" id="KW-0812">Transmembrane</keyword>
<dbReference type="NCBIfam" id="TIGR01400">
    <property type="entry name" value="fliR"/>
    <property type="match status" value="1"/>
</dbReference>
<evidence type="ECO:0000256" key="9">
    <source>
        <dbReference type="NCBIfam" id="TIGR01400"/>
    </source>
</evidence>
<evidence type="ECO:0000256" key="1">
    <source>
        <dbReference type="ARBA" id="ARBA00002578"/>
    </source>
</evidence>
<evidence type="ECO:0000313" key="12">
    <source>
        <dbReference type="Proteomes" id="UP000000271"/>
    </source>
</evidence>
<feature type="transmembrane region" description="Helical" evidence="10">
    <location>
        <begin position="123"/>
        <end position="146"/>
    </location>
</feature>
<keyword evidence="7 10" id="KW-0472">Membrane</keyword>
<comment type="function">
    <text evidence="1 10">Role in flagellar biosynthesis.</text>
</comment>
<keyword evidence="4 10" id="KW-1003">Cell membrane</keyword>
<dbReference type="EMBL" id="CP001791">
    <property type="protein sequence ID" value="ADH99267.1"/>
    <property type="molecule type" value="Genomic_DNA"/>
</dbReference>
<keyword evidence="8 10" id="KW-0975">Bacterial flagellum</keyword>
<evidence type="ECO:0000256" key="6">
    <source>
        <dbReference type="ARBA" id="ARBA00022989"/>
    </source>
</evidence>
<gene>
    <name evidence="11" type="ordered locus">Bsel_1759</name>
</gene>
<feature type="transmembrane region" description="Helical" evidence="10">
    <location>
        <begin position="220"/>
        <end position="242"/>
    </location>
</feature>
<evidence type="ECO:0000256" key="3">
    <source>
        <dbReference type="ARBA" id="ARBA00021717"/>
    </source>
</evidence>
<dbReference type="KEGG" id="bse:Bsel_1759"/>
<feature type="transmembrane region" description="Helical" evidence="10">
    <location>
        <begin position="6"/>
        <end position="28"/>
    </location>
</feature>
<accession>D6XTY1</accession>
<dbReference type="Pfam" id="PF01311">
    <property type="entry name" value="Bac_export_1"/>
    <property type="match status" value="1"/>
</dbReference>
<dbReference type="OrthoDB" id="9807748at2"/>
<keyword evidence="11" id="KW-0966">Cell projection</keyword>
<dbReference type="InterPro" id="IPR002010">
    <property type="entry name" value="T3SS_IM_R"/>
</dbReference>
<organism evidence="11 12">
    <name type="scientific">Bacillus selenitireducens (strain ATCC 700615 / DSM 15326 / MLS10)</name>
    <dbReference type="NCBI Taxonomy" id="439292"/>
    <lineage>
        <taxon>Bacteria</taxon>
        <taxon>Bacillati</taxon>
        <taxon>Bacillota</taxon>
        <taxon>Bacilli</taxon>
        <taxon>Bacillales</taxon>
        <taxon>Bacillaceae</taxon>
        <taxon>Salisediminibacterium</taxon>
    </lineage>
</organism>
<dbReference type="HOGENOM" id="CLU_063626_2_3_9"/>
<dbReference type="GO" id="GO:0006605">
    <property type="term" value="P:protein targeting"/>
    <property type="evidence" value="ECO:0007669"/>
    <property type="project" value="UniProtKB-UniRule"/>
</dbReference>
<evidence type="ECO:0000256" key="5">
    <source>
        <dbReference type="ARBA" id="ARBA00022692"/>
    </source>
</evidence>
<reference evidence="11" key="1">
    <citation type="submission" date="2009-10" db="EMBL/GenBank/DDBJ databases">
        <title>Complete sequence of Bacillus selenitireducens MLS10.</title>
        <authorList>
            <consortium name="US DOE Joint Genome Institute"/>
            <person name="Lucas S."/>
            <person name="Copeland A."/>
            <person name="Lapidus A."/>
            <person name="Glavina del Rio T."/>
            <person name="Dalin E."/>
            <person name="Tice H."/>
            <person name="Bruce D."/>
            <person name="Goodwin L."/>
            <person name="Pitluck S."/>
            <person name="Sims D."/>
            <person name="Brettin T."/>
            <person name="Detter J.C."/>
            <person name="Han C."/>
            <person name="Larimer F."/>
            <person name="Land M."/>
            <person name="Hauser L."/>
            <person name="Kyrpides N."/>
            <person name="Ovchinnikova G."/>
            <person name="Stolz J."/>
        </authorList>
    </citation>
    <scope>NUCLEOTIDE SEQUENCE [LARGE SCALE GENOMIC DNA]</scope>
    <source>
        <strain evidence="11">MLS10</strain>
    </source>
</reference>
<keyword evidence="11" id="KW-0282">Flagellum</keyword>
<dbReference type="GO" id="GO:0044780">
    <property type="term" value="P:bacterial-type flagellum assembly"/>
    <property type="evidence" value="ECO:0007669"/>
    <property type="project" value="UniProtKB-UniRule"/>
</dbReference>
<dbReference type="AlphaFoldDB" id="D6XTY1"/>
<dbReference type="GO" id="GO:0005886">
    <property type="term" value="C:plasma membrane"/>
    <property type="evidence" value="ECO:0007669"/>
    <property type="project" value="UniProtKB-SubCell"/>
</dbReference>
<feature type="transmembrane region" description="Helical" evidence="10">
    <location>
        <begin position="40"/>
        <end position="59"/>
    </location>
</feature>
<evidence type="ECO:0000256" key="2">
    <source>
        <dbReference type="ARBA" id="ARBA00009772"/>
    </source>
</evidence>
<dbReference type="InterPro" id="IPR006303">
    <property type="entry name" value="FliR"/>
</dbReference>
<keyword evidence="11" id="KW-0969">Cilium</keyword>
<evidence type="ECO:0000256" key="4">
    <source>
        <dbReference type="ARBA" id="ARBA00022475"/>
    </source>
</evidence>
<name>D6XTY1_BACIE</name>
<evidence type="ECO:0000256" key="8">
    <source>
        <dbReference type="ARBA" id="ARBA00023143"/>
    </source>
</evidence>
<evidence type="ECO:0000313" key="11">
    <source>
        <dbReference type="EMBL" id="ADH99267.1"/>
    </source>
</evidence>
<dbReference type="RefSeq" id="WP_013172691.1">
    <property type="nucleotide sequence ID" value="NC_014219.1"/>
</dbReference>
<evidence type="ECO:0000256" key="10">
    <source>
        <dbReference type="RuleBase" id="RU362071"/>
    </source>
</evidence>
<comment type="similarity">
    <text evidence="2 10">Belongs to the FliR/MopE/SpaR family.</text>
</comment>
<dbReference type="PRINTS" id="PR00953">
    <property type="entry name" value="TYPE3IMRPROT"/>
</dbReference>
<keyword evidence="12" id="KW-1185">Reference proteome</keyword>
<protein>
    <recommendedName>
        <fullName evidence="3 9">Flagellar biosynthetic protein FliR</fullName>
    </recommendedName>
</protein>
<dbReference type="GO" id="GO:0009425">
    <property type="term" value="C:bacterial-type flagellum basal body"/>
    <property type="evidence" value="ECO:0007669"/>
    <property type="project" value="UniProtKB-SubCell"/>
</dbReference>
<proteinExistence type="inferred from homology"/>